<dbReference type="InterPro" id="IPR010683">
    <property type="entry name" value="DUF1262"/>
</dbReference>
<evidence type="ECO:0000313" key="1">
    <source>
        <dbReference type="EMBL" id="KAL2349039.1"/>
    </source>
</evidence>
<gene>
    <name evidence="1" type="ORF">Fmac_003039</name>
</gene>
<comment type="caution">
    <text evidence="1">The sequence shown here is derived from an EMBL/GenBank/DDBJ whole genome shotgun (WGS) entry which is preliminary data.</text>
</comment>
<protein>
    <recommendedName>
        <fullName evidence="3">DUF1262 family protein</fullName>
    </recommendedName>
</protein>
<dbReference type="EMBL" id="JBGMDY010000001">
    <property type="protein sequence ID" value="KAL2349039.1"/>
    <property type="molecule type" value="Genomic_DNA"/>
</dbReference>
<sequence length="435" mass="49330">MYVTKPLSLYKRDPGALSEAPPAGPSSGYLVIFDEDAQTYSCFGLAKDNSITDLPFPQNKNLTVNYSSDDEEDLFVPVLNQPLSSNRYYVIRRKGRHRGHFGPTNHEHHAVELSIPVLEEIMFIFTEHGRVRELQLCSALHQASTSSKEEDMDTCLCCSFVQDVKPRPLDPSDAYQQVEIMKSSYGFQAKSIAVDGIPSGLLRRKGWTVHARTPTDYHLHEALGSDDSLRAKLPDFNNFPLFNERSESVVVGKWYCPFMFVKERMRVKEQMKKSVFYELTLEQRWEKIFSKEGEGGGENHGVFVDVVVQTEGAKVEGREAAWDDGGDDERVVWFKSVGGVASDNSETLSIGLSLEIVNGMKWEQERVGWIGGNERKLRVERVEEFGGGNRWRKFGCYVLVESFLLKRMDRRPVLSDSLKLRSNSSYIQIQSGSDI</sequence>
<evidence type="ECO:0000313" key="2">
    <source>
        <dbReference type="Proteomes" id="UP001603857"/>
    </source>
</evidence>
<dbReference type="Proteomes" id="UP001603857">
    <property type="component" value="Unassembled WGS sequence"/>
</dbReference>
<accession>A0ABD1NLM9</accession>
<dbReference type="AlphaFoldDB" id="A0ABD1NLM9"/>
<dbReference type="Pfam" id="PF06880">
    <property type="entry name" value="DUF1262"/>
    <property type="match status" value="1"/>
</dbReference>
<evidence type="ECO:0008006" key="3">
    <source>
        <dbReference type="Google" id="ProtNLM"/>
    </source>
</evidence>
<name>A0ABD1NLM9_9FABA</name>
<dbReference type="PANTHER" id="PTHR31050:SF7">
    <property type="entry name" value="DUF1262 FAMILY PROTEIN"/>
    <property type="match status" value="1"/>
</dbReference>
<dbReference type="PANTHER" id="PTHR31050">
    <property type="entry name" value="OS08G0413200 PROTEIN"/>
    <property type="match status" value="1"/>
</dbReference>
<keyword evidence="2" id="KW-1185">Reference proteome</keyword>
<proteinExistence type="predicted"/>
<organism evidence="1 2">
    <name type="scientific">Flemingia macrophylla</name>
    <dbReference type="NCBI Taxonomy" id="520843"/>
    <lineage>
        <taxon>Eukaryota</taxon>
        <taxon>Viridiplantae</taxon>
        <taxon>Streptophyta</taxon>
        <taxon>Embryophyta</taxon>
        <taxon>Tracheophyta</taxon>
        <taxon>Spermatophyta</taxon>
        <taxon>Magnoliopsida</taxon>
        <taxon>eudicotyledons</taxon>
        <taxon>Gunneridae</taxon>
        <taxon>Pentapetalae</taxon>
        <taxon>rosids</taxon>
        <taxon>fabids</taxon>
        <taxon>Fabales</taxon>
        <taxon>Fabaceae</taxon>
        <taxon>Papilionoideae</taxon>
        <taxon>50 kb inversion clade</taxon>
        <taxon>NPAAA clade</taxon>
        <taxon>indigoferoid/millettioid clade</taxon>
        <taxon>Phaseoleae</taxon>
        <taxon>Flemingia</taxon>
    </lineage>
</organism>
<reference evidence="1 2" key="1">
    <citation type="submission" date="2024-08" db="EMBL/GenBank/DDBJ databases">
        <title>Insights into the chromosomal genome structure of Flemingia macrophylla.</title>
        <authorList>
            <person name="Ding Y."/>
            <person name="Zhao Y."/>
            <person name="Bi W."/>
            <person name="Wu M."/>
            <person name="Zhao G."/>
            <person name="Gong Y."/>
            <person name="Li W."/>
            <person name="Zhang P."/>
        </authorList>
    </citation>
    <scope>NUCLEOTIDE SEQUENCE [LARGE SCALE GENOMIC DNA]</scope>
    <source>
        <strain evidence="1">DYQJB</strain>
        <tissue evidence="1">Leaf</tissue>
    </source>
</reference>